<feature type="non-terminal residue" evidence="2">
    <location>
        <position position="443"/>
    </location>
</feature>
<reference evidence="2 3" key="1">
    <citation type="journal article" date="2010" name="Nat. Biotechnol.">
        <title>Genome sequence of the model mushroom Schizophyllum commune.</title>
        <authorList>
            <person name="Ohm R.A."/>
            <person name="de Jong J.F."/>
            <person name="Lugones L.G."/>
            <person name="Aerts A."/>
            <person name="Kothe E."/>
            <person name="Stajich J.E."/>
            <person name="de Vries R.P."/>
            <person name="Record E."/>
            <person name="Levasseur A."/>
            <person name="Baker S.E."/>
            <person name="Bartholomew K.A."/>
            <person name="Coutinho P.M."/>
            <person name="Erdmann S."/>
            <person name="Fowler T.J."/>
            <person name="Gathman A.C."/>
            <person name="Lombard V."/>
            <person name="Henrissat B."/>
            <person name="Knabe N."/>
            <person name="Kuees U."/>
            <person name="Lilly W.W."/>
            <person name="Lindquist E."/>
            <person name="Lucas S."/>
            <person name="Magnuson J.K."/>
            <person name="Piumi F."/>
            <person name="Raudaskoski M."/>
            <person name="Salamov A."/>
            <person name="Schmutz J."/>
            <person name="Schwarze F.W.M.R."/>
            <person name="vanKuyk P.A."/>
            <person name="Horton J.S."/>
            <person name="Grigoriev I.V."/>
            <person name="Woesten H.A.B."/>
        </authorList>
    </citation>
    <scope>NUCLEOTIDE SEQUENCE [LARGE SCALE GENOMIC DNA]</scope>
    <source>
        <strain evidence="3">H4-8 / FGSC 9210</strain>
    </source>
</reference>
<dbReference type="Pfam" id="PF12937">
    <property type="entry name" value="F-box-like"/>
    <property type="match status" value="1"/>
</dbReference>
<dbReference type="AlphaFoldDB" id="D8PT34"/>
<dbReference type="Gene3D" id="1.20.1280.50">
    <property type="match status" value="1"/>
</dbReference>
<dbReference type="InParanoid" id="D8PT34"/>
<dbReference type="SUPFAM" id="SSF52047">
    <property type="entry name" value="RNI-like"/>
    <property type="match status" value="1"/>
</dbReference>
<dbReference type="VEuPathDB" id="FungiDB:SCHCODRAFT_02694780"/>
<dbReference type="GeneID" id="9597161"/>
<dbReference type="HOGENOM" id="CLU_618418_0_0_1"/>
<dbReference type="InterPro" id="IPR001810">
    <property type="entry name" value="F-box_dom"/>
</dbReference>
<accession>D8PT34</accession>
<name>D8PT34_SCHCM</name>
<protein>
    <recommendedName>
        <fullName evidence="1">F-box domain-containing protein</fullName>
    </recommendedName>
</protein>
<dbReference type="KEGG" id="scm:SCHCO_02694780"/>
<evidence type="ECO:0000259" key="1">
    <source>
        <dbReference type="Pfam" id="PF12937"/>
    </source>
</evidence>
<evidence type="ECO:0000313" key="3">
    <source>
        <dbReference type="Proteomes" id="UP000007431"/>
    </source>
</evidence>
<gene>
    <name evidence="2" type="ORF">SCHCODRAFT_105954</name>
</gene>
<organism evidence="3">
    <name type="scientific">Schizophyllum commune (strain H4-8 / FGSC 9210)</name>
    <name type="common">Split gill fungus</name>
    <dbReference type="NCBI Taxonomy" id="578458"/>
    <lineage>
        <taxon>Eukaryota</taxon>
        <taxon>Fungi</taxon>
        <taxon>Dikarya</taxon>
        <taxon>Basidiomycota</taxon>
        <taxon>Agaricomycotina</taxon>
        <taxon>Agaricomycetes</taxon>
        <taxon>Agaricomycetidae</taxon>
        <taxon>Agaricales</taxon>
        <taxon>Schizophyllaceae</taxon>
        <taxon>Schizophyllum</taxon>
    </lineage>
</organism>
<sequence>MHRARYHPSLQEADAIVERVRGLDVAEQRMTDELRRLEARIVHVRRQAALGRALLSPWRRIPPEIWSEIFILSVPEYWSRTPINQKLLACAEVCYSWRVIALNTSQLWTDITIDLNTGTPMPNLEASFITHTGRAGNQLLRVRGRDVGIQGGEPYFNSMLWQLISQQSRRWKTIELLDVHPRLYAKFEGLPYPNLRSLILLMGDEDTAMTQVHAFDDAPELCSLKILGTCRLPVDFELSPSWRLHTLGIAYAPFTHGHALDKPFLDSILPCSQTLQRLVLDAEISGDRVPVHPTTLPSLGELELTDGAVYIMERILRPTTLHTLVLRQDILEREDTTNTLDVVYRLLDQSTAVQHTLRTLKLQSIRTTGIIRVLQRLPRLTRLEVEDRHWTDHIEPGDAFELAEALQRDRTRRLARFIARPHTPDAEVRLHAEHAPPSHDSAR</sequence>
<keyword evidence="3" id="KW-1185">Reference proteome</keyword>
<proteinExistence type="predicted"/>
<dbReference type="OrthoDB" id="3365698at2759"/>
<dbReference type="EMBL" id="GL377303">
    <property type="protein sequence ID" value="EFJ01242.1"/>
    <property type="molecule type" value="Genomic_DNA"/>
</dbReference>
<dbReference type="Proteomes" id="UP000007431">
    <property type="component" value="Unassembled WGS sequence"/>
</dbReference>
<evidence type="ECO:0000313" key="2">
    <source>
        <dbReference type="EMBL" id="EFJ01242.1"/>
    </source>
</evidence>
<feature type="domain" description="F-box" evidence="1">
    <location>
        <begin position="58"/>
        <end position="113"/>
    </location>
</feature>